<dbReference type="InParanoid" id="A0A1E7FWZ9"/>
<dbReference type="InterPro" id="IPR036291">
    <property type="entry name" value="NAD(P)-bd_dom_sf"/>
</dbReference>
<dbReference type="Pfam" id="PF00106">
    <property type="entry name" value="adh_short"/>
    <property type="match status" value="1"/>
</dbReference>
<proteinExistence type="predicted"/>
<protein>
    <submittedName>
        <fullName evidence="1">NAD(P)-binding protein</fullName>
    </submittedName>
</protein>
<dbReference type="GO" id="GO:0047560">
    <property type="term" value="F:3-dehydrosphinganine reductase activity"/>
    <property type="evidence" value="ECO:0007669"/>
    <property type="project" value="TreeGrafter"/>
</dbReference>
<dbReference type="Proteomes" id="UP000095751">
    <property type="component" value="Unassembled WGS sequence"/>
</dbReference>
<dbReference type="InterPro" id="IPR002347">
    <property type="entry name" value="SDR_fam"/>
</dbReference>
<dbReference type="Gene3D" id="3.40.50.720">
    <property type="entry name" value="NAD(P)-binding Rossmann-like Domain"/>
    <property type="match status" value="1"/>
</dbReference>
<dbReference type="FunCoup" id="A0A1E7FWZ9">
    <property type="interactions" value="202"/>
</dbReference>
<gene>
    <name evidence="1" type="ORF">FRACYDRAFT_223558</name>
</gene>
<keyword evidence="2" id="KW-1185">Reference proteome</keyword>
<dbReference type="SUPFAM" id="SSF51735">
    <property type="entry name" value="NAD(P)-binding Rossmann-fold domains"/>
    <property type="match status" value="1"/>
</dbReference>
<dbReference type="GO" id="GO:0030148">
    <property type="term" value="P:sphingolipid biosynthetic process"/>
    <property type="evidence" value="ECO:0007669"/>
    <property type="project" value="TreeGrafter"/>
</dbReference>
<dbReference type="PANTHER" id="PTHR43550:SF3">
    <property type="entry name" value="3-KETODIHYDROSPHINGOSINE REDUCTASE"/>
    <property type="match status" value="1"/>
</dbReference>
<reference evidence="1 2" key="1">
    <citation type="submission" date="2016-09" db="EMBL/GenBank/DDBJ databases">
        <title>Extensive genetic diversity and differential bi-allelic expression allows diatom success in the polar Southern Ocean.</title>
        <authorList>
            <consortium name="DOE Joint Genome Institute"/>
            <person name="Mock T."/>
            <person name="Otillar R.P."/>
            <person name="Strauss J."/>
            <person name="Dupont C."/>
            <person name="Frickenhaus S."/>
            <person name="Maumus F."/>
            <person name="Mcmullan M."/>
            <person name="Sanges R."/>
            <person name="Schmutz J."/>
            <person name="Toseland A."/>
            <person name="Valas R."/>
            <person name="Veluchamy A."/>
            <person name="Ward B.J."/>
            <person name="Allen A."/>
            <person name="Barry K."/>
            <person name="Falciatore A."/>
            <person name="Ferrante M."/>
            <person name="Fortunato A.E."/>
            <person name="Gloeckner G."/>
            <person name="Gruber A."/>
            <person name="Hipkin R."/>
            <person name="Janech M."/>
            <person name="Kroth P."/>
            <person name="Leese F."/>
            <person name="Lindquist E."/>
            <person name="Lyon B.R."/>
            <person name="Martin J."/>
            <person name="Mayer C."/>
            <person name="Parker M."/>
            <person name="Quesneville H."/>
            <person name="Raymond J."/>
            <person name="Uhlig C."/>
            <person name="Valentin K.U."/>
            <person name="Worden A.Z."/>
            <person name="Armbrust E.V."/>
            <person name="Bowler C."/>
            <person name="Green B."/>
            <person name="Moulton V."/>
            <person name="Van Oosterhout C."/>
            <person name="Grigoriev I."/>
        </authorList>
    </citation>
    <scope>NUCLEOTIDE SEQUENCE [LARGE SCALE GENOMIC DNA]</scope>
    <source>
        <strain evidence="1 2">CCMP1102</strain>
    </source>
</reference>
<dbReference type="OrthoDB" id="37659at2759"/>
<evidence type="ECO:0000313" key="1">
    <source>
        <dbReference type="EMBL" id="OEU22667.1"/>
    </source>
</evidence>
<evidence type="ECO:0000313" key="2">
    <source>
        <dbReference type="Proteomes" id="UP000095751"/>
    </source>
</evidence>
<organism evidence="1 2">
    <name type="scientific">Fragilariopsis cylindrus CCMP1102</name>
    <dbReference type="NCBI Taxonomy" id="635003"/>
    <lineage>
        <taxon>Eukaryota</taxon>
        <taxon>Sar</taxon>
        <taxon>Stramenopiles</taxon>
        <taxon>Ochrophyta</taxon>
        <taxon>Bacillariophyta</taxon>
        <taxon>Bacillariophyceae</taxon>
        <taxon>Bacillariophycidae</taxon>
        <taxon>Bacillariales</taxon>
        <taxon>Bacillariaceae</taxon>
        <taxon>Fragilariopsis</taxon>
    </lineage>
</organism>
<dbReference type="GO" id="GO:0006666">
    <property type="term" value="P:3-keto-sphinganine metabolic process"/>
    <property type="evidence" value="ECO:0007669"/>
    <property type="project" value="TreeGrafter"/>
</dbReference>
<dbReference type="PANTHER" id="PTHR43550">
    <property type="entry name" value="3-KETODIHYDROSPHINGOSINE REDUCTASE"/>
    <property type="match status" value="1"/>
</dbReference>
<dbReference type="AlphaFoldDB" id="A0A1E7FWZ9"/>
<dbReference type="EMBL" id="KV784353">
    <property type="protein sequence ID" value="OEU22667.1"/>
    <property type="molecule type" value="Genomic_DNA"/>
</dbReference>
<name>A0A1E7FWZ9_9STRA</name>
<dbReference type="PRINTS" id="PR00081">
    <property type="entry name" value="GDHRDH"/>
</dbReference>
<dbReference type="KEGG" id="fcy:FRACYDRAFT_223558"/>
<accession>A0A1E7FWZ9</accession>
<sequence length="353" mass="38728">MATQCRWRMEVQSSKSKSSFTSYIRSCSISSTTTTTTTTTTTNVAPCDHVIVFGGSSGIGLAIAKECARKKNSMKITILARNKNKLDDAKNDINKEVSSTGTTTKVEAISVSVSDYDALEKIAGQIAKKEDRIIIFNCAGISYTTEYDQIPIEVYEKLIQTNLIGSMYIARAFLPHMENGCLVFCSSAAGQVGMYGYTAYSPTKFALRGFAEALHAELIRDKPGVSIQCAFPVDTDTPGYKEETKMMPEITKILNATGGLARPEDTANVMINSAFAKNPNFQVYFNPIGWMLSNLTAGMSPVSNLGDAVAQVALSGLFRLICLFILNDWWITIRKFRGKEKDENKKKGDPKID</sequence>
<dbReference type="GO" id="GO:0005789">
    <property type="term" value="C:endoplasmic reticulum membrane"/>
    <property type="evidence" value="ECO:0007669"/>
    <property type="project" value="TreeGrafter"/>
</dbReference>